<dbReference type="Proteomes" id="UP000244077">
    <property type="component" value="Unassembled WGS sequence"/>
</dbReference>
<keyword evidence="2" id="KW-1185">Reference proteome</keyword>
<proteinExistence type="predicted"/>
<organism evidence="1 2">
    <name type="scientific">Celeribacter persicus</name>
    <dbReference type="NCBI Taxonomy" id="1651082"/>
    <lineage>
        <taxon>Bacteria</taxon>
        <taxon>Pseudomonadati</taxon>
        <taxon>Pseudomonadota</taxon>
        <taxon>Alphaproteobacteria</taxon>
        <taxon>Rhodobacterales</taxon>
        <taxon>Roseobacteraceae</taxon>
        <taxon>Celeribacter</taxon>
    </lineage>
</organism>
<protein>
    <submittedName>
        <fullName evidence="1">Uncharacterized protein</fullName>
    </submittedName>
</protein>
<comment type="caution">
    <text evidence="1">The sequence shown here is derived from an EMBL/GenBank/DDBJ whole genome shotgun (WGS) entry which is preliminary data.</text>
</comment>
<dbReference type="AlphaFoldDB" id="A0A2T5GZ88"/>
<accession>A0A2T5GZ88</accession>
<sequence length="41" mass="4514">MLACGRTRFDELCKLNMLADLEILAQPEPPTENPELEVAAA</sequence>
<name>A0A2T5GZ88_9RHOB</name>
<gene>
    <name evidence="1" type="ORF">C8N42_1418</name>
</gene>
<reference evidence="1 2" key="1">
    <citation type="submission" date="2018-04" db="EMBL/GenBank/DDBJ databases">
        <title>Genomic Encyclopedia of Archaeal and Bacterial Type Strains, Phase II (KMG-II): from individual species to whole genera.</title>
        <authorList>
            <person name="Goeker M."/>
        </authorList>
    </citation>
    <scope>NUCLEOTIDE SEQUENCE [LARGE SCALE GENOMIC DNA]</scope>
    <source>
        <strain evidence="1 2">DSM 100434</strain>
    </source>
</reference>
<evidence type="ECO:0000313" key="2">
    <source>
        <dbReference type="Proteomes" id="UP000244077"/>
    </source>
</evidence>
<evidence type="ECO:0000313" key="1">
    <source>
        <dbReference type="EMBL" id="PTQ64627.1"/>
    </source>
</evidence>
<dbReference type="EMBL" id="QAOH01000041">
    <property type="protein sequence ID" value="PTQ64627.1"/>
    <property type="molecule type" value="Genomic_DNA"/>
</dbReference>